<keyword evidence="1" id="KW-0812">Transmembrane</keyword>
<evidence type="ECO:0000313" key="2">
    <source>
        <dbReference type="EMBL" id="CDZ78496.1"/>
    </source>
</evidence>
<reference evidence="2 3" key="1">
    <citation type="submission" date="2014-06" db="EMBL/GenBank/DDBJ databases">
        <authorList>
            <person name="Urmite Genomes Urmite Genomes"/>
        </authorList>
    </citation>
    <scope>NUCLEOTIDE SEQUENCE [LARGE SCALE GENOMIC DNA]</scope>
</reference>
<accession>A0A078L042</accession>
<organism evidence="2 3">
    <name type="scientific">Legionella massiliensis</name>
    <dbReference type="NCBI Taxonomy" id="1034943"/>
    <lineage>
        <taxon>Bacteria</taxon>
        <taxon>Pseudomonadati</taxon>
        <taxon>Pseudomonadota</taxon>
        <taxon>Gammaproteobacteria</taxon>
        <taxon>Legionellales</taxon>
        <taxon>Legionellaceae</taxon>
        <taxon>Legionella</taxon>
    </lineage>
</organism>
<sequence length="489" mass="53029">MKLSHLRRQTRLGLVSFYFIATANAGIPLWSFSPDANFPPQLTVNSLETATVKYTIKNNSRNSHQLVIKPILGISQVGQCLVGPAGSANDSCLLTLAVDGSALPTDGLTGGPTLCQANPDGTANPHQCHQPGKHDSLALSKMKAPIKGLINMGNISFYNDPSMSPVNDPSIIEPYASSFTAMVINVTWNQLQPNGPGTLIKDNAIDQALAAIQSYNRTHPDTPITAKLRVWGGFTAPQWAKAINGGPIYIDSVSSNGKNPQQGYIGLFWTTEYLSAWKELQSLLADRYDHNPLIREVAITSCASETDEPFVGWLDTATVNNLENYGYTDAQQEACLTGAIGDYSAWTHTMLDFTFSLFHLIDGGKVQQDPAFTIQVMNQCQLSSRCILSNHALNSPLPTSDSFVYTEMQSLFSINPNNTLIDFQTASPKQLNWCGAIVNATTYHAKSIELWPDFGGFTTFLPAVVANLASGFQNNTPPILALCPPLIIS</sequence>
<protein>
    <submittedName>
        <fullName evidence="2">Uncharacterized protein</fullName>
    </submittedName>
</protein>
<gene>
    <name evidence="2" type="ORF">BN59_02806</name>
</gene>
<evidence type="ECO:0000313" key="3">
    <source>
        <dbReference type="Proteomes" id="UP000044071"/>
    </source>
</evidence>
<proteinExistence type="predicted"/>
<feature type="transmembrane region" description="Helical" evidence="1">
    <location>
        <begin position="12"/>
        <end position="32"/>
    </location>
</feature>
<dbReference type="AlphaFoldDB" id="A0A078L042"/>
<dbReference type="EMBL" id="CCSB01000003">
    <property type="protein sequence ID" value="CDZ78496.1"/>
    <property type="molecule type" value="Genomic_DNA"/>
</dbReference>
<keyword evidence="1" id="KW-1133">Transmembrane helix</keyword>
<dbReference type="Proteomes" id="UP000044071">
    <property type="component" value="Unassembled WGS sequence"/>
</dbReference>
<keyword evidence="3" id="KW-1185">Reference proteome</keyword>
<dbReference type="eggNOG" id="ENOG5032XV0">
    <property type="taxonomic scope" value="Bacteria"/>
</dbReference>
<dbReference type="RefSeq" id="WP_052403297.1">
    <property type="nucleotide sequence ID" value="NZ_CCVW01000003.1"/>
</dbReference>
<keyword evidence="1" id="KW-0472">Membrane</keyword>
<name>A0A078L042_9GAMM</name>
<evidence type="ECO:0000256" key="1">
    <source>
        <dbReference type="SAM" id="Phobius"/>
    </source>
</evidence>
<dbReference type="OrthoDB" id="5645280at2"/>